<comment type="similarity">
    <text evidence="2">Belongs to the dynein intermediate chain family.</text>
</comment>
<dbReference type="PROSITE" id="PS50294">
    <property type="entry name" value="WD_REPEATS_REGION"/>
    <property type="match status" value="1"/>
</dbReference>
<dbReference type="EMBL" id="BRYB01001445">
    <property type="protein sequence ID" value="GMI25916.1"/>
    <property type="molecule type" value="Genomic_DNA"/>
</dbReference>
<evidence type="ECO:0000256" key="2">
    <source>
        <dbReference type="ARBA" id="ARBA00011059"/>
    </source>
</evidence>
<dbReference type="SMART" id="SM00320">
    <property type="entry name" value="WD40"/>
    <property type="match status" value="3"/>
</dbReference>
<comment type="subcellular location">
    <subcellularLocation>
        <location evidence="1">Cytoplasm</location>
        <location evidence="1">Cytoskeleton</location>
        <location evidence="1">Cilium axoneme</location>
    </subcellularLocation>
</comment>
<evidence type="ECO:0000256" key="10">
    <source>
        <dbReference type="ARBA" id="ARBA00023273"/>
    </source>
</evidence>
<dbReference type="InterPro" id="IPR015943">
    <property type="entry name" value="WD40/YVTN_repeat-like_dom_sf"/>
</dbReference>
<keyword evidence="9" id="KW-0206">Cytoskeleton</keyword>
<evidence type="ECO:0000313" key="13">
    <source>
        <dbReference type="EMBL" id="GMI25916.1"/>
    </source>
</evidence>
<evidence type="ECO:0000256" key="11">
    <source>
        <dbReference type="PROSITE-ProRule" id="PRU00221"/>
    </source>
</evidence>
<evidence type="ECO:0000313" key="14">
    <source>
        <dbReference type="Proteomes" id="UP001165060"/>
    </source>
</evidence>
<feature type="compositionally biased region" description="Basic and acidic residues" evidence="12">
    <location>
        <begin position="51"/>
        <end position="79"/>
    </location>
</feature>
<keyword evidence="7" id="KW-0243">Dynein</keyword>
<feature type="region of interest" description="Disordered" evidence="12">
    <location>
        <begin position="160"/>
        <end position="196"/>
    </location>
</feature>
<dbReference type="PANTHER" id="PTHR12442:SF11">
    <property type="entry name" value="DYNEIN AXONEMAL INTERMEDIATE CHAIN 1"/>
    <property type="match status" value="1"/>
</dbReference>
<reference evidence="13 14" key="1">
    <citation type="journal article" date="2023" name="Commun. Biol.">
        <title>Genome analysis of Parmales, the sister group of diatoms, reveals the evolutionary specialization of diatoms from phago-mixotrophs to photoautotrophs.</title>
        <authorList>
            <person name="Ban H."/>
            <person name="Sato S."/>
            <person name="Yoshikawa S."/>
            <person name="Yamada K."/>
            <person name="Nakamura Y."/>
            <person name="Ichinomiya M."/>
            <person name="Sato N."/>
            <person name="Blanc-Mathieu R."/>
            <person name="Endo H."/>
            <person name="Kuwata A."/>
            <person name="Ogata H."/>
        </authorList>
    </citation>
    <scope>NUCLEOTIDE SEQUENCE [LARGE SCALE GENOMIC DNA]</scope>
</reference>
<dbReference type="SUPFAM" id="SSF50978">
    <property type="entry name" value="WD40 repeat-like"/>
    <property type="match status" value="1"/>
</dbReference>
<dbReference type="PROSITE" id="PS50082">
    <property type="entry name" value="WD_REPEATS_2"/>
    <property type="match status" value="1"/>
</dbReference>
<keyword evidence="10" id="KW-0966">Cell projection</keyword>
<evidence type="ECO:0000256" key="12">
    <source>
        <dbReference type="SAM" id="MobiDB-lite"/>
    </source>
</evidence>
<evidence type="ECO:0000256" key="6">
    <source>
        <dbReference type="ARBA" id="ARBA00022737"/>
    </source>
</evidence>
<feature type="repeat" description="WD" evidence="11">
    <location>
        <begin position="458"/>
        <end position="491"/>
    </location>
</feature>
<comment type="caution">
    <text evidence="13">The sequence shown here is derived from an EMBL/GenBank/DDBJ whole genome shotgun (WGS) entry which is preliminary data.</text>
</comment>
<name>A0ABQ6MH29_9STRA</name>
<keyword evidence="14" id="KW-1185">Reference proteome</keyword>
<dbReference type="Gene3D" id="2.130.10.10">
    <property type="entry name" value="YVTN repeat-like/Quinoprotein amine dehydrogenase"/>
    <property type="match status" value="1"/>
</dbReference>
<gene>
    <name evidence="13" type="ORF">TeGR_g3453</name>
</gene>
<keyword evidence="6" id="KW-0677">Repeat</keyword>
<evidence type="ECO:0000256" key="9">
    <source>
        <dbReference type="ARBA" id="ARBA00023212"/>
    </source>
</evidence>
<dbReference type="Pfam" id="PF00400">
    <property type="entry name" value="WD40"/>
    <property type="match status" value="3"/>
</dbReference>
<protein>
    <submittedName>
        <fullName evidence="13">Uncharacterized protein</fullName>
    </submittedName>
</protein>
<evidence type="ECO:0000256" key="7">
    <source>
        <dbReference type="ARBA" id="ARBA00023017"/>
    </source>
</evidence>
<keyword evidence="4 11" id="KW-0853">WD repeat</keyword>
<keyword evidence="8" id="KW-0505">Motor protein</keyword>
<evidence type="ECO:0000256" key="1">
    <source>
        <dbReference type="ARBA" id="ARBA00004430"/>
    </source>
</evidence>
<keyword evidence="3" id="KW-0963">Cytoplasm</keyword>
<dbReference type="InterPro" id="IPR036322">
    <property type="entry name" value="WD40_repeat_dom_sf"/>
</dbReference>
<organism evidence="13 14">
    <name type="scientific">Tetraparma gracilis</name>
    <dbReference type="NCBI Taxonomy" id="2962635"/>
    <lineage>
        <taxon>Eukaryota</taxon>
        <taxon>Sar</taxon>
        <taxon>Stramenopiles</taxon>
        <taxon>Ochrophyta</taxon>
        <taxon>Bolidophyceae</taxon>
        <taxon>Parmales</taxon>
        <taxon>Triparmaceae</taxon>
        <taxon>Tetraparma</taxon>
    </lineage>
</organism>
<keyword evidence="5" id="KW-0493">Microtubule</keyword>
<sequence>MGITRVLTGDDPNIPRNISKYNFKDRCYKPDPPGQSEHMCIMYTADGCSLHEDSPEYKEQNEYQNKKKEEEQEARKAMEQDAADNGEVPDASADAGGEESGKNQFNYSERAAQTFNNPLRERGVSTEPPPVTSFGATLTQWEIYDFYMNDYHAQIVKAKMQEGGGEKKKASPGYGSYEESAPAAAAATGDKEEDTVHSAKMENALKILERLVNQNAEDEIFNDFKYWEDASDQFREGEGSLLPLWRFSTDRTKRKQVTALCWNPQYPDLFAVGYGSYDFMRQGSGMICCFSLKNTSFPEYIFSTESGVMCLDFHPQHPSLLAVGCYDGTVMVYDVRNKGMRPIYSSSIKTGKHTDPVWQVFWQAEDLAKELNFFSISSDGRVANWIMSKNELKMEPVMQLKLVNHVKDDPEETSLSGLAGGCCFDFNKTQEHLFIVGTEEGNIHKCSKAYSGQYLENYEGHHMAVYSIKWNPFHERVFISCSADWTVKIWDHNLNYPIMSFDLGNAVGDVCWSPYSSTIFAAVTSDGKVHVFDLAENKHEPLCEQKVVKRAKLTHVCFNERDYMIIVGDDRGGVNSLKLSPNLRKLHMPVDEEGNLKEGIDPFEVQKAKMDKLLAASDAKPPSA</sequence>
<evidence type="ECO:0000256" key="5">
    <source>
        <dbReference type="ARBA" id="ARBA00022701"/>
    </source>
</evidence>
<evidence type="ECO:0000256" key="3">
    <source>
        <dbReference type="ARBA" id="ARBA00022490"/>
    </source>
</evidence>
<dbReference type="InterPro" id="IPR050687">
    <property type="entry name" value="Dynein_IC"/>
</dbReference>
<evidence type="ECO:0000256" key="4">
    <source>
        <dbReference type="ARBA" id="ARBA00022574"/>
    </source>
</evidence>
<proteinExistence type="inferred from homology"/>
<dbReference type="PANTHER" id="PTHR12442">
    <property type="entry name" value="DYNEIN INTERMEDIATE CHAIN"/>
    <property type="match status" value="1"/>
</dbReference>
<feature type="region of interest" description="Disordered" evidence="12">
    <location>
        <begin position="51"/>
        <end position="104"/>
    </location>
</feature>
<dbReference type="Proteomes" id="UP001165060">
    <property type="component" value="Unassembled WGS sequence"/>
</dbReference>
<accession>A0ABQ6MH29</accession>
<dbReference type="InterPro" id="IPR001680">
    <property type="entry name" value="WD40_rpt"/>
</dbReference>
<evidence type="ECO:0000256" key="8">
    <source>
        <dbReference type="ARBA" id="ARBA00023175"/>
    </source>
</evidence>